<dbReference type="InterPro" id="IPR025325">
    <property type="entry name" value="DUF4231"/>
</dbReference>
<feature type="compositionally biased region" description="Polar residues" evidence="1">
    <location>
        <begin position="429"/>
        <end position="438"/>
    </location>
</feature>
<organism evidence="4">
    <name type="scientific">Woronichinia naegeliana WA131</name>
    <dbReference type="NCBI Taxonomy" id="2824559"/>
    <lineage>
        <taxon>Bacteria</taxon>
        <taxon>Bacillati</taxon>
        <taxon>Cyanobacteriota</taxon>
        <taxon>Cyanophyceae</taxon>
        <taxon>Synechococcales</taxon>
        <taxon>Coelosphaeriaceae</taxon>
        <taxon>Woronichinia</taxon>
    </lineage>
</organism>
<proteinExistence type="predicted"/>
<sequence length="438" mass="50861">MNEPMESPNSTEVSPPVKLNKDLLENISRTFTIYDRSATNAQKRFIFLRLLILRLSVIVTLLAVLQSEFKNYHDGFDLTSALRQYFPYFPNVRKFMSDFLGFLVILAPISVSILLAGTVKFGRGVNWILLRASAEVIKQEIYRYRTQVGNYSNPKMRDLNFAQEIQAINERLMKTQVNQAGLAWNEPNVNKCQSWLKKRIDKFWSKFLPRQSQKKQENQSAVSDAKPDPYSSLTAQQYINERLIHQLKWYRKKTLDLDKKWQLWQWWIYLLGGVGTFLAAMKFDVWIAVTNAIAASILSFLEFRRLDSTLIGYNQTATNLENILWWWYALTDKDRTEPKNIEKLVESSERVIRSETTGWVQEMKDAMADLYKMDEDRLAKEAEEAKKAKETEEAEKAEKAEEAERNGDKKADEETKSVNLEEVPKQEDSGSNLSSTDN</sequence>
<dbReference type="NCBIfam" id="NF033634">
    <property type="entry name" value="SLATT_1"/>
    <property type="match status" value="1"/>
</dbReference>
<evidence type="ECO:0000256" key="1">
    <source>
        <dbReference type="SAM" id="MobiDB-lite"/>
    </source>
</evidence>
<keyword evidence="2" id="KW-0812">Transmembrane</keyword>
<feature type="region of interest" description="Disordered" evidence="1">
    <location>
        <begin position="210"/>
        <end position="229"/>
    </location>
</feature>
<dbReference type="Proteomes" id="UP001065613">
    <property type="component" value="Chromosome"/>
</dbReference>
<feature type="region of interest" description="Disordered" evidence="1">
    <location>
        <begin position="381"/>
        <end position="438"/>
    </location>
</feature>
<keyword evidence="2" id="KW-0472">Membrane</keyword>
<dbReference type="EMBL" id="CP073041">
    <property type="protein sequence ID" value="UXE59637.1"/>
    <property type="molecule type" value="Genomic_DNA"/>
</dbReference>
<protein>
    <submittedName>
        <fullName evidence="4">DUF4231 domain-containing protein</fullName>
    </submittedName>
</protein>
<dbReference type="Pfam" id="PF14015">
    <property type="entry name" value="DUF4231"/>
    <property type="match status" value="1"/>
</dbReference>
<evidence type="ECO:0000256" key="2">
    <source>
        <dbReference type="SAM" id="Phobius"/>
    </source>
</evidence>
<feature type="domain" description="SMODS and SLOG-associating 2TM effector" evidence="3">
    <location>
        <begin position="238"/>
        <end position="359"/>
    </location>
</feature>
<accession>A0A977PUS7</accession>
<evidence type="ECO:0000259" key="3">
    <source>
        <dbReference type="Pfam" id="PF18181"/>
    </source>
</evidence>
<gene>
    <name evidence="4" type="ORF">KA717_28350</name>
</gene>
<dbReference type="Pfam" id="PF18181">
    <property type="entry name" value="SLATT_1"/>
    <property type="match status" value="1"/>
</dbReference>
<feature type="transmembrane region" description="Helical" evidence="2">
    <location>
        <begin position="261"/>
        <end position="279"/>
    </location>
</feature>
<reference evidence="4" key="1">
    <citation type="submission" date="2021-04" db="EMBL/GenBank/DDBJ databases">
        <title>Genome sequence of Woronichinia naegeliana from Washington state freshwater lake bloom.</title>
        <authorList>
            <person name="Dreher T.W."/>
        </authorList>
    </citation>
    <scope>NUCLEOTIDE SEQUENCE</scope>
    <source>
        <strain evidence="4">WA131</strain>
    </source>
</reference>
<dbReference type="InterPro" id="IPR040884">
    <property type="entry name" value="SLATT_1"/>
</dbReference>
<evidence type="ECO:0000313" key="4">
    <source>
        <dbReference type="EMBL" id="UXE59637.1"/>
    </source>
</evidence>
<keyword evidence="2" id="KW-1133">Transmembrane helix</keyword>
<name>A0A977PUS7_9CYAN</name>
<feature type="compositionally biased region" description="Basic and acidic residues" evidence="1">
    <location>
        <begin position="381"/>
        <end position="416"/>
    </location>
</feature>
<feature type="transmembrane region" description="Helical" evidence="2">
    <location>
        <begin position="46"/>
        <end position="65"/>
    </location>
</feature>
<feature type="transmembrane region" description="Helical" evidence="2">
    <location>
        <begin position="99"/>
        <end position="121"/>
    </location>
</feature>
<dbReference type="KEGG" id="wna:KA717_28350"/>
<dbReference type="AlphaFoldDB" id="A0A977PUS7"/>